<dbReference type="Proteomes" id="UP000290288">
    <property type="component" value="Unassembled WGS sequence"/>
</dbReference>
<proteinExistence type="predicted"/>
<dbReference type="EMBL" id="SDEE01000249">
    <property type="protein sequence ID" value="RXW18675.1"/>
    <property type="molecule type" value="Genomic_DNA"/>
</dbReference>
<evidence type="ECO:0000313" key="3">
    <source>
        <dbReference type="Proteomes" id="UP000290288"/>
    </source>
</evidence>
<dbReference type="AlphaFoldDB" id="A0A4Q2DJ39"/>
<keyword evidence="3" id="KW-1185">Reference proteome</keyword>
<sequence length="266" mass="30898">MSLFGPVRVLTKEEIEERERLMADKREQVKKNPMLPSLFEFPGQSEVERPYGWLFPRTYGIARPRFGYAFEAARIPQESSGDDVSQRPHSPGPHGKGHFHKHILFDNIENSTDREIGIYMNQFDPTVTWPPMELARPHELAFPLGLKRITLRIAWPGYAHVQYSKLNVRGMTRLQLGTAIKAEFDRFYKDHENLPCTDPKWDLRKAGRSANKLILLALRRTCQKGIWQAEVYEESSRSHRNLYPDSWRMAYPPEDGVYVGSSTSFY</sequence>
<protein>
    <submittedName>
        <fullName evidence="2">Uncharacterized protein</fullName>
    </submittedName>
</protein>
<gene>
    <name evidence="2" type="ORF">EST38_g7173</name>
</gene>
<evidence type="ECO:0000313" key="2">
    <source>
        <dbReference type="EMBL" id="RXW18675.1"/>
    </source>
</evidence>
<accession>A0A4Q2DJ39</accession>
<comment type="caution">
    <text evidence="2">The sequence shown here is derived from an EMBL/GenBank/DDBJ whole genome shotgun (WGS) entry which is preliminary data.</text>
</comment>
<evidence type="ECO:0000256" key="1">
    <source>
        <dbReference type="SAM" id="MobiDB-lite"/>
    </source>
</evidence>
<reference evidence="2 3" key="1">
    <citation type="submission" date="2019-01" db="EMBL/GenBank/DDBJ databases">
        <title>Draft genome sequence of Psathyrella aberdarensis IHI B618.</title>
        <authorList>
            <person name="Buettner E."/>
            <person name="Kellner H."/>
        </authorList>
    </citation>
    <scope>NUCLEOTIDE SEQUENCE [LARGE SCALE GENOMIC DNA]</scope>
    <source>
        <strain evidence="2 3">IHI B618</strain>
    </source>
</reference>
<name>A0A4Q2DJ39_9AGAR</name>
<feature type="region of interest" description="Disordered" evidence="1">
    <location>
        <begin position="77"/>
        <end position="98"/>
    </location>
</feature>
<organism evidence="2 3">
    <name type="scientific">Candolleomyces aberdarensis</name>
    <dbReference type="NCBI Taxonomy" id="2316362"/>
    <lineage>
        <taxon>Eukaryota</taxon>
        <taxon>Fungi</taxon>
        <taxon>Dikarya</taxon>
        <taxon>Basidiomycota</taxon>
        <taxon>Agaricomycotina</taxon>
        <taxon>Agaricomycetes</taxon>
        <taxon>Agaricomycetidae</taxon>
        <taxon>Agaricales</taxon>
        <taxon>Agaricineae</taxon>
        <taxon>Psathyrellaceae</taxon>
        <taxon>Candolleomyces</taxon>
    </lineage>
</organism>